<dbReference type="InterPro" id="IPR002937">
    <property type="entry name" value="Amino_oxidase"/>
</dbReference>
<evidence type="ECO:0000256" key="1">
    <source>
        <dbReference type="ARBA" id="ARBA00001974"/>
    </source>
</evidence>
<dbReference type="GO" id="GO:0045892">
    <property type="term" value="P:negative regulation of DNA-templated transcription"/>
    <property type="evidence" value="ECO:0007669"/>
    <property type="project" value="EnsemblPlants"/>
</dbReference>
<dbReference type="EMBL" id="CP000599">
    <property type="protein sequence ID" value="ABP00756.1"/>
    <property type="molecule type" value="Genomic_DNA"/>
</dbReference>
<dbReference type="InterPro" id="IPR001613">
    <property type="entry name" value="Flavin_amine_oxidase"/>
</dbReference>
<dbReference type="GeneID" id="5006452"/>
<evidence type="ECO:0000313" key="9">
    <source>
        <dbReference type="Proteomes" id="UP000001568"/>
    </source>
</evidence>
<feature type="domain" description="SWIRM" evidence="7">
    <location>
        <begin position="25"/>
        <end position="118"/>
    </location>
</feature>
<dbReference type="InterPro" id="IPR007526">
    <property type="entry name" value="SWIRM"/>
</dbReference>
<dbReference type="OMA" id="IRNHLLC"/>
<evidence type="ECO:0000313" key="8">
    <source>
        <dbReference type="EMBL" id="ABP00756.1"/>
    </source>
</evidence>
<dbReference type="eggNOG" id="KOG0029">
    <property type="taxonomic scope" value="Eukaryota"/>
</dbReference>
<dbReference type="Pfam" id="PF01593">
    <property type="entry name" value="Amino_oxidase"/>
    <property type="match status" value="1"/>
</dbReference>
<comment type="cofactor">
    <cofactor evidence="1">
        <name>FAD</name>
        <dbReference type="ChEBI" id="CHEBI:57692"/>
    </cofactor>
</comment>
<dbReference type="SUPFAM" id="SSF46689">
    <property type="entry name" value="Homeodomain-like"/>
    <property type="match status" value="1"/>
</dbReference>
<dbReference type="RefSeq" id="XP_001422439.1">
    <property type="nucleotide sequence ID" value="XM_001422402.1"/>
</dbReference>
<comment type="pathway">
    <text evidence="2">Amine and polyamine degradation; spermine degradation.</text>
</comment>
<dbReference type="InterPro" id="IPR050281">
    <property type="entry name" value="Flavin_monoamine_oxidase"/>
</dbReference>
<dbReference type="AlphaFoldDB" id="A4SAI4"/>
<dbReference type="Gene3D" id="1.10.10.10">
    <property type="entry name" value="Winged helix-like DNA-binding domain superfamily/Winged helix DNA-binding domain"/>
    <property type="match status" value="1"/>
</dbReference>
<dbReference type="OrthoDB" id="2219495at2759"/>
<dbReference type="GO" id="GO:0006598">
    <property type="term" value="P:polyamine catabolic process"/>
    <property type="evidence" value="ECO:0007669"/>
    <property type="project" value="UniProtKB-ARBA"/>
</dbReference>
<sequence length="628" mass="69599">MIARAAKNAPPPRAPRPLRPEDVADLEIAIELNLETDGLSDVERAFLPPGESHNDGDFIAIRNALIVKWRAKPREYLSATAAADMFKNKFINLAHGVHRYLTMFGYINYGVMRTASKFEEFAEKKGTSQKMSVVVIGAGISGLAAAKHLKNLGHRVVVLESSERLGGRVDTRDDKDVKKVWADLGGSILSGSNGNPLCVVARQLGIKPHIIQPECPLYDRNGDTVDSEVDEMVEKNFNKILEDMSFFRVAMDRQIANASSLGRELEKRINVELEKLPMETRNAAKDVHNWHIANLEFANASQAKELSLMQWDQDDAYDFTGNHVVVPGGNVRFIDALSKDLRVWYRHRVTSITDAQSLGGKGVIVHCGREVDIIADCVLVTVPLGVLKRGVISFIPELPHRKLQAIENINFGVLNKVILVFEKRFWDEKCDTFGFVQSHTRDRGRYFLIYSHNKGDENVILALCAGEAAIEVESREDDEVVEDLLAHLRCAFPKADVGKPVASHVTRWGKDENTFGAYSSCSTRATGDDYEEMSEPVGNIHFSGEATTRHYPATMHGAWITGMREAGRIAMKSDITSPIDKLTDITVAINNLQGTTYKKEPAPPAPATTEPVETGGEENNAQDANKKE</sequence>
<evidence type="ECO:0000256" key="3">
    <source>
        <dbReference type="ARBA" id="ARBA00005995"/>
    </source>
</evidence>
<protein>
    <submittedName>
        <fullName evidence="8">Amine oxidase</fullName>
    </submittedName>
</protein>
<dbReference type="Pfam" id="PF04433">
    <property type="entry name" value="SWIRM"/>
    <property type="match status" value="1"/>
</dbReference>
<feature type="compositionally biased region" description="Polar residues" evidence="6">
    <location>
        <begin position="617"/>
        <end position="628"/>
    </location>
</feature>
<reference evidence="8 9" key="1">
    <citation type="journal article" date="2007" name="Proc. Natl. Acad. Sci. U.S.A.">
        <title>The tiny eukaryote Ostreococcus provides genomic insights into the paradox of plankton speciation.</title>
        <authorList>
            <person name="Palenik B."/>
            <person name="Grimwood J."/>
            <person name="Aerts A."/>
            <person name="Rouze P."/>
            <person name="Salamov A."/>
            <person name="Putnam N."/>
            <person name="Dupont C."/>
            <person name="Jorgensen R."/>
            <person name="Derelle E."/>
            <person name="Rombauts S."/>
            <person name="Zhou K."/>
            <person name="Otillar R."/>
            <person name="Merchant S.S."/>
            <person name="Podell S."/>
            <person name="Gaasterland T."/>
            <person name="Napoli C."/>
            <person name="Gendler K."/>
            <person name="Manuell A."/>
            <person name="Tai V."/>
            <person name="Vallon O."/>
            <person name="Piganeau G."/>
            <person name="Jancek S."/>
            <person name="Heijde M."/>
            <person name="Jabbari K."/>
            <person name="Bowler C."/>
            <person name="Lohr M."/>
            <person name="Robbens S."/>
            <person name="Werner G."/>
            <person name="Dubchak I."/>
            <person name="Pazour G.J."/>
            <person name="Ren Q."/>
            <person name="Paulsen I."/>
            <person name="Delwiche C."/>
            <person name="Schmutz J."/>
            <person name="Rokhsar D."/>
            <person name="Van de Peer Y."/>
            <person name="Moreau H."/>
            <person name="Grigoriev I.V."/>
        </authorList>
    </citation>
    <scope>NUCLEOTIDE SEQUENCE [LARGE SCALE GENOMIC DNA]</scope>
    <source>
        <strain evidence="8 9">CCE9901</strain>
    </source>
</reference>
<dbReference type="GO" id="GO:0042800">
    <property type="term" value="F:histone H3K4 methyltransferase activity"/>
    <property type="evidence" value="ECO:0007669"/>
    <property type="project" value="EnsemblPlants"/>
</dbReference>
<feature type="binding site" evidence="5">
    <location>
        <position position="349"/>
    </location>
    <ligand>
        <name>FAD</name>
        <dbReference type="ChEBI" id="CHEBI:57692"/>
    </ligand>
</feature>
<dbReference type="GO" id="GO:0046592">
    <property type="term" value="F:polyamine oxidase activity"/>
    <property type="evidence" value="ECO:0007669"/>
    <property type="project" value="UniProtKB-ARBA"/>
</dbReference>
<keyword evidence="9" id="KW-1185">Reference proteome</keyword>
<dbReference type="InterPro" id="IPR009057">
    <property type="entry name" value="Homeodomain-like_sf"/>
</dbReference>
<dbReference type="Gene3D" id="3.50.50.60">
    <property type="entry name" value="FAD/NAD(P)-binding domain"/>
    <property type="match status" value="1"/>
</dbReference>
<dbReference type="PROSITE" id="PS50934">
    <property type="entry name" value="SWIRM"/>
    <property type="match status" value="1"/>
</dbReference>
<dbReference type="Gene3D" id="3.90.660.10">
    <property type="match status" value="1"/>
</dbReference>
<dbReference type="PANTHER" id="PTHR10742">
    <property type="entry name" value="FLAVIN MONOAMINE OXIDASE"/>
    <property type="match status" value="1"/>
</dbReference>
<name>A4SAI4_OSTLU</name>
<dbReference type="GO" id="GO:0048364">
    <property type="term" value="P:root development"/>
    <property type="evidence" value="ECO:0007669"/>
    <property type="project" value="EnsemblPlants"/>
</dbReference>
<accession>A4SAI4</accession>
<dbReference type="GO" id="GO:0005737">
    <property type="term" value="C:cytoplasm"/>
    <property type="evidence" value="ECO:0007669"/>
    <property type="project" value="EnsemblPlants"/>
</dbReference>
<dbReference type="STRING" id="436017.A4SAI4"/>
<evidence type="ECO:0000256" key="4">
    <source>
        <dbReference type="ARBA" id="ARBA00023002"/>
    </source>
</evidence>
<evidence type="ECO:0000259" key="7">
    <source>
        <dbReference type="PROSITE" id="PS50934"/>
    </source>
</evidence>
<dbReference type="InterPro" id="IPR036188">
    <property type="entry name" value="FAD/NAD-bd_sf"/>
</dbReference>
<dbReference type="KEGG" id="olu:OSTLU_42289"/>
<feature type="region of interest" description="Disordered" evidence="6">
    <location>
        <begin position="1"/>
        <end position="20"/>
    </location>
</feature>
<organism evidence="8 9">
    <name type="scientific">Ostreococcus lucimarinus (strain CCE9901)</name>
    <dbReference type="NCBI Taxonomy" id="436017"/>
    <lineage>
        <taxon>Eukaryota</taxon>
        <taxon>Viridiplantae</taxon>
        <taxon>Chlorophyta</taxon>
        <taxon>Mamiellophyceae</taxon>
        <taxon>Mamiellales</taxon>
        <taxon>Bathycoccaceae</taxon>
        <taxon>Ostreococcus</taxon>
    </lineage>
</organism>
<gene>
    <name evidence="8" type="primary">AOX1</name>
    <name evidence="8" type="ORF">OSTLU_42289</name>
</gene>
<evidence type="ECO:0000256" key="2">
    <source>
        <dbReference type="ARBA" id="ARBA00004723"/>
    </source>
</evidence>
<dbReference type="GO" id="GO:0005634">
    <property type="term" value="C:nucleus"/>
    <property type="evidence" value="ECO:0007669"/>
    <property type="project" value="EnsemblPlants"/>
</dbReference>
<dbReference type="PANTHER" id="PTHR10742:SF373">
    <property type="entry name" value="LYSINE-SPECIFIC HISTONE DEMETHYLASE 1 HOMOLOG 2"/>
    <property type="match status" value="1"/>
</dbReference>
<comment type="similarity">
    <text evidence="3">Belongs to the flavin monoamine oxidase family.</text>
</comment>
<dbReference type="PRINTS" id="PR00757">
    <property type="entry name" value="AMINEOXDASEF"/>
</dbReference>
<dbReference type="SUPFAM" id="SSF51905">
    <property type="entry name" value="FAD/NAD(P)-binding domain"/>
    <property type="match status" value="1"/>
</dbReference>
<dbReference type="Gramene" id="ABP00756">
    <property type="protein sequence ID" value="ABP00756"/>
    <property type="gene ID" value="OSTLU_42289"/>
</dbReference>
<feature type="region of interest" description="Disordered" evidence="6">
    <location>
        <begin position="594"/>
        <end position="628"/>
    </location>
</feature>
<keyword evidence="4" id="KW-0560">Oxidoreductase</keyword>
<proteinExistence type="inferred from homology"/>
<dbReference type="Proteomes" id="UP000001568">
    <property type="component" value="Chromosome 19"/>
</dbReference>
<feature type="binding site" evidence="5">
    <location>
        <position position="141"/>
    </location>
    <ligand>
        <name>FAD</name>
        <dbReference type="ChEBI" id="CHEBI:57692"/>
    </ligand>
</feature>
<dbReference type="SUPFAM" id="SSF54373">
    <property type="entry name" value="FAD-linked reductases, C-terminal domain"/>
    <property type="match status" value="1"/>
</dbReference>
<dbReference type="InterPro" id="IPR036388">
    <property type="entry name" value="WH-like_DNA-bd_sf"/>
</dbReference>
<evidence type="ECO:0000256" key="5">
    <source>
        <dbReference type="PIRSR" id="PIRSR601613-1"/>
    </source>
</evidence>
<dbReference type="HOGENOM" id="CLU_004498_5_0_1"/>
<evidence type="ECO:0000256" key="6">
    <source>
        <dbReference type="SAM" id="MobiDB-lite"/>
    </source>
</evidence>